<gene>
    <name evidence="3" type="primary">G0s2</name>
    <name evidence="3" type="ORF">N1851_024159</name>
</gene>
<evidence type="ECO:0000256" key="1">
    <source>
        <dbReference type="SAM" id="MobiDB-lite"/>
    </source>
</evidence>
<evidence type="ECO:0000313" key="3">
    <source>
        <dbReference type="EMBL" id="KAK0139232.1"/>
    </source>
</evidence>
<feature type="transmembrane region" description="Helical" evidence="2">
    <location>
        <begin position="59"/>
        <end position="80"/>
    </location>
</feature>
<evidence type="ECO:0000256" key="2">
    <source>
        <dbReference type="SAM" id="Phobius"/>
    </source>
</evidence>
<dbReference type="Pfam" id="PF15103">
    <property type="entry name" value="G0-G1_switch_2"/>
    <property type="match status" value="1"/>
</dbReference>
<protein>
    <submittedName>
        <fullName evidence="3">G0/G1 switch protein 2</fullName>
    </submittedName>
</protein>
<feature type="region of interest" description="Disordered" evidence="1">
    <location>
        <begin position="138"/>
        <end position="161"/>
    </location>
</feature>
<dbReference type="InterPro" id="IPR016821">
    <property type="entry name" value="G0S2"/>
</dbReference>
<evidence type="ECO:0000313" key="4">
    <source>
        <dbReference type="Proteomes" id="UP001174136"/>
    </source>
</evidence>
<keyword evidence="2" id="KW-1133">Transmembrane helix</keyword>
<reference evidence="3" key="1">
    <citation type="journal article" date="2023" name="Front. Mar. Sci.">
        <title>A new Merluccius polli reference genome to investigate the effects of global change in West African waters.</title>
        <authorList>
            <person name="Mateo J.L."/>
            <person name="Blanco-Fernandez C."/>
            <person name="Garcia-Vazquez E."/>
            <person name="Machado-Schiaffino G."/>
        </authorList>
    </citation>
    <scope>NUCLEOTIDE SEQUENCE</scope>
    <source>
        <strain evidence="3">C29</strain>
        <tissue evidence="3">Fin</tissue>
    </source>
</reference>
<proteinExistence type="predicted"/>
<accession>A0AA47MFQ1</accession>
<keyword evidence="2" id="KW-0812">Transmembrane</keyword>
<dbReference type="PANTHER" id="PTHR15570">
    <property type="entry name" value="G0/G1 SWITCH PROTEIN 2"/>
    <property type="match status" value="1"/>
</dbReference>
<organism evidence="3 4">
    <name type="scientific">Merluccius polli</name>
    <name type="common">Benguela hake</name>
    <name type="synonym">Merluccius cadenati</name>
    <dbReference type="NCBI Taxonomy" id="89951"/>
    <lineage>
        <taxon>Eukaryota</taxon>
        <taxon>Metazoa</taxon>
        <taxon>Chordata</taxon>
        <taxon>Craniata</taxon>
        <taxon>Vertebrata</taxon>
        <taxon>Euteleostomi</taxon>
        <taxon>Actinopterygii</taxon>
        <taxon>Neopterygii</taxon>
        <taxon>Teleostei</taxon>
        <taxon>Neoteleostei</taxon>
        <taxon>Acanthomorphata</taxon>
        <taxon>Zeiogadaria</taxon>
        <taxon>Gadariae</taxon>
        <taxon>Gadiformes</taxon>
        <taxon>Gadoidei</taxon>
        <taxon>Merlucciidae</taxon>
        <taxon>Merluccius</taxon>
    </lineage>
</organism>
<sequence>MSVWNQWEQRQQLFFRGQANMEIMHELWHEIRGETATMETMQELIPFVREMLSQRSGRGVLKVYLVGSLLAVMGTVIGLVETVCHPFCGGRVHDAEMAMLLCEEPRRTLVAGLPAKTRGRREEEVEEVVHGETYFETDKPTLSKTHGPQVNRTAANRLHAS</sequence>
<dbReference type="AlphaFoldDB" id="A0AA47MFQ1"/>
<dbReference type="Proteomes" id="UP001174136">
    <property type="component" value="Unassembled WGS sequence"/>
</dbReference>
<keyword evidence="2" id="KW-0472">Membrane</keyword>
<keyword evidence="4" id="KW-1185">Reference proteome</keyword>
<dbReference type="PANTHER" id="PTHR15570:SF2">
    <property type="entry name" value="G0_G1 SWITCH PROTEIN 2"/>
    <property type="match status" value="1"/>
</dbReference>
<feature type="compositionally biased region" description="Polar residues" evidence="1">
    <location>
        <begin position="142"/>
        <end position="154"/>
    </location>
</feature>
<dbReference type="EMBL" id="JAOPHQ010004549">
    <property type="protein sequence ID" value="KAK0139232.1"/>
    <property type="molecule type" value="Genomic_DNA"/>
</dbReference>
<name>A0AA47MFQ1_MERPO</name>
<comment type="caution">
    <text evidence="3">The sequence shown here is derived from an EMBL/GenBank/DDBJ whole genome shotgun (WGS) entry which is preliminary data.</text>
</comment>